<proteinExistence type="predicted"/>
<organism evidence="2 3">
    <name type="scientific">Uliginosibacterium flavum</name>
    <dbReference type="NCBI Taxonomy" id="1396831"/>
    <lineage>
        <taxon>Bacteria</taxon>
        <taxon>Pseudomonadati</taxon>
        <taxon>Pseudomonadota</taxon>
        <taxon>Betaproteobacteria</taxon>
        <taxon>Rhodocyclales</taxon>
        <taxon>Zoogloeaceae</taxon>
        <taxon>Uliginosibacterium</taxon>
    </lineage>
</organism>
<evidence type="ECO:0000313" key="3">
    <source>
        <dbReference type="Proteomes" id="UP001549691"/>
    </source>
</evidence>
<dbReference type="EMBL" id="JBEWZI010000003">
    <property type="protein sequence ID" value="MET7013349.1"/>
    <property type="molecule type" value="Genomic_DNA"/>
</dbReference>
<dbReference type="RefSeq" id="WP_354599811.1">
    <property type="nucleotide sequence ID" value="NZ_JBEWZI010000003.1"/>
</dbReference>
<dbReference type="Proteomes" id="UP001549691">
    <property type="component" value="Unassembled WGS sequence"/>
</dbReference>
<sequence>MIKASAAILLALAAMAVHAEEEFRFDASEFDKKPYEFNGYLEQKLEALKLRGDSPAYRLAYPGEPAQDALLRSTSTLELSGKANYKSLAADVRAQASYQGDDLVHTTNYGQVMEGGLRWSVGPELSFDVGKRVQRWGKGYAWSPVGLVERPKDPSDPSASREGFVMASGEWTRSFSGPVSSINFTGMFVPTNDNLNNDFGREEDLNPAAKLYLLAFDTDIDLMWRGKGAKPEAFGVDFSRNLTPALEVHGEWARTLDAPRNTVSATGVTSSTQVNFNSYLLGLRYMTLSEVTWIAEYYRNGAGYSANQLDDYYAFLDRAMAPGASPTLNTKARTVAQSGYGKANPGTDYLYVKASVSEPFNWVYGAAALTTMANLNDGSWQVQPELSYTGFANWELRGRVIVFGGQPQAEFTTKSSSARLEVYGRYFF</sequence>
<accession>A0ABV2THF9</accession>
<evidence type="ECO:0000313" key="2">
    <source>
        <dbReference type="EMBL" id="MET7013349.1"/>
    </source>
</evidence>
<evidence type="ECO:0000256" key="1">
    <source>
        <dbReference type="SAM" id="SignalP"/>
    </source>
</evidence>
<reference evidence="2 3" key="1">
    <citation type="submission" date="2024-07" db="EMBL/GenBank/DDBJ databases">
        <title>Uliginosibacterium flavum JJ3220;KACC:17644.</title>
        <authorList>
            <person name="Kim M.K."/>
        </authorList>
    </citation>
    <scope>NUCLEOTIDE SEQUENCE [LARGE SCALE GENOMIC DNA]</scope>
    <source>
        <strain evidence="2 3">KACC:17644</strain>
    </source>
</reference>
<feature type="chain" id="PRO_5046278211" evidence="1">
    <location>
        <begin position="20"/>
        <end position="428"/>
    </location>
</feature>
<comment type="caution">
    <text evidence="2">The sequence shown here is derived from an EMBL/GenBank/DDBJ whole genome shotgun (WGS) entry which is preliminary data.</text>
</comment>
<keyword evidence="1" id="KW-0732">Signal</keyword>
<name>A0ABV2THF9_9RHOO</name>
<keyword evidence="3" id="KW-1185">Reference proteome</keyword>
<gene>
    <name evidence="2" type="ORF">ABXR19_04045</name>
</gene>
<feature type="signal peptide" evidence="1">
    <location>
        <begin position="1"/>
        <end position="19"/>
    </location>
</feature>
<protein>
    <submittedName>
        <fullName evidence="2">Uncharacterized protein</fullName>
    </submittedName>
</protein>